<evidence type="ECO:0000256" key="1">
    <source>
        <dbReference type="ARBA" id="ARBA00004383"/>
    </source>
</evidence>
<keyword evidence="6" id="KW-0812">Transmembrane</keyword>
<dbReference type="Pfam" id="PF03544">
    <property type="entry name" value="TonB_C"/>
    <property type="match status" value="1"/>
</dbReference>
<dbReference type="PROSITE" id="PS52015">
    <property type="entry name" value="TONB_CTD"/>
    <property type="match status" value="1"/>
</dbReference>
<dbReference type="SUPFAM" id="SSF74653">
    <property type="entry name" value="TolA/TonB C-terminal domain"/>
    <property type="match status" value="1"/>
</dbReference>
<keyword evidence="5" id="KW-0997">Cell inner membrane</keyword>
<feature type="compositionally biased region" description="Pro residues" evidence="10">
    <location>
        <begin position="85"/>
        <end position="95"/>
    </location>
</feature>
<protein>
    <submittedName>
        <fullName evidence="12">Energy transducer TonB</fullName>
    </submittedName>
</protein>
<evidence type="ECO:0000256" key="3">
    <source>
        <dbReference type="ARBA" id="ARBA00022448"/>
    </source>
</evidence>
<feature type="compositionally biased region" description="Low complexity" evidence="10">
    <location>
        <begin position="103"/>
        <end position="131"/>
    </location>
</feature>
<dbReference type="InterPro" id="IPR037682">
    <property type="entry name" value="TonB_C"/>
</dbReference>
<dbReference type="PANTHER" id="PTHR33446:SF2">
    <property type="entry name" value="PROTEIN TONB"/>
    <property type="match status" value="1"/>
</dbReference>
<comment type="caution">
    <text evidence="12">The sequence shown here is derived from an EMBL/GenBank/DDBJ whole genome shotgun (WGS) entry which is preliminary data.</text>
</comment>
<organism evidence="12 13">
    <name type="scientific">Xanthomonas bonasiae</name>
    <dbReference type="NCBI Taxonomy" id="2810351"/>
    <lineage>
        <taxon>Bacteria</taxon>
        <taxon>Pseudomonadati</taxon>
        <taxon>Pseudomonadota</taxon>
        <taxon>Gammaproteobacteria</taxon>
        <taxon>Lysobacterales</taxon>
        <taxon>Lysobacteraceae</taxon>
        <taxon>Xanthomonas</taxon>
    </lineage>
</organism>
<keyword evidence="7" id="KW-0653">Protein transport</keyword>
<dbReference type="NCBIfam" id="TIGR01352">
    <property type="entry name" value="tonB_Cterm"/>
    <property type="match status" value="1"/>
</dbReference>
<dbReference type="RefSeq" id="WP_206229645.1">
    <property type="nucleotide sequence ID" value="NZ_JAFIWB010000008.1"/>
</dbReference>
<proteinExistence type="inferred from homology"/>
<evidence type="ECO:0000313" key="13">
    <source>
        <dbReference type="Proteomes" id="UP000695802"/>
    </source>
</evidence>
<feature type="compositionally biased region" description="Pro residues" evidence="10">
    <location>
        <begin position="56"/>
        <end position="71"/>
    </location>
</feature>
<comment type="similarity">
    <text evidence="2">Belongs to the TonB family.</text>
</comment>
<feature type="domain" description="TonB C-terminal" evidence="11">
    <location>
        <begin position="151"/>
        <end position="244"/>
    </location>
</feature>
<evidence type="ECO:0000313" key="12">
    <source>
        <dbReference type="EMBL" id="MBN6102560.1"/>
    </source>
</evidence>
<evidence type="ECO:0000256" key="5">
    <source>
        <dbReference type="ARBA" id="ARBA00022519"/>
    </source>
</evidence>
<keyword evidence="13" id="KW-1185">Reference proteome</keyword>
<dbReference type="InterPro" id="IPR051045">
    <property type="entry name" value="TonB-dependent_transducer"/>
</dbReference>
<dbReference type="EMBL" id="JAFIWB010000008">
    <property type="protein sequence ID" value="MBN6102560.1"/>
    <property type="molecule type" value="Genomic_DNA"/>
</dbReference>
<feature type="region of interest" description="Disordered" evidence="10">
    <location>
        <begin position="51"/>
        <end position="131"/>
    </location>
</feature>
<dbReference type="InterPro" id="IPR006260">
    <property type="entry name" value="TonB/TolA_C"/>
</dbReference>
<evidence type="ECO:0000256" key="8">
    <source>
        <dbReference type="ARBA" id="ARBA00022989"/>
    </source>
</evidence>
<keyword evidence="8" id="KW-1133">Transmembrane helix</keyword>
<evidence type="ECO:0000256" key="7">
    <source>
        <dbReference type="ARBA" id="ARBA00022927"/>
    </source>
</evidence>
<keyword evidence="9" id="KW-0472">Membrane</keyword>
<evidence type="ECO:0000256" key="6">
    <source>
        <dbReference type="ARBA" id="ARBA00022692"/>
    </source>
</evidence>
<reference evidence="12 13" key="1">
    <citation type="submission" date="2021-02" db="EMBL/GenBank/DDBJ databases">
        <title>Taxonomically Unique Crown Gall-Associated Xanthomonas Stains Have Deficiency in Virulence Repertories.</title>
        <authorList>
            <person name="Mafakheri H."/>
            <person name="Taghavi S.M."/>
            <person name="Dimkic I."/>
            <person name="Nemanja K."/>
            <person name="Osdaghi E."/>
        </authorList>
    </citation>
    <scope>NUCLEOTIDE SEQUENCE [LARGE SCALE GENOMIC DNA]</scope>
    <source>
        <strain evidence="12 13">FX4</strain>
    </source>
</reference>
<keyword evidence="3" id="KW-0813">Transport</keyword>
<evidence type="ECO:0000256" key="10">
    <source>
        <dbReference type="SAM" id="MobiDB-lite"/>
    </source>
</evidence>
<dbReference type="Gene3D" id="3.30.1150.10">
    <property type="match status" value="1"/>
</dbReference>
<dbReference type="PANTHER" id="PTHR33446">
    <property type="entry name" value="PROTEIN TONB-RELATED"/>
    <property type="match status" value="1"/>
</dbReference>
<evidence type="ECO:0000259" key="11">
    <source>
        <dbReference type="PROSITE" id="PS52015"/>
    </source>
</evidence>
<name>A0ABS3B1S8_9XANT</name>
<dbReference type="Proteomes" id="UP000695802">
    <property type="component" value="Unassembled WGS sequence"/>
</dbReference>
<accession>A0ABS3B1S8</accession>
<keyword evidence="4" id="KW-1003">Cell membrane</keyword>
<comment type="subcellular location">
    <subcellularLocation>
        <location evidence="1">Cell inner membrane</location>
        <topology evidence="1">Single-pass membrane protein</topology>
        <orientation evidence="1">Periplasmic side</orientation>
    </subcellularLocation>
</comment>
<evidence type="ECO:0000256" key="2">
    <source>
        <dbReference type="ARBA" id="ARBA00006555"/>
    </source>
</evidence>
<evidence type="ECO:0000256" key="4">
    <source>
        <dbReference type="ARBA" id="ARBA00022475"/>
    </source>
</evidence>
<gene>
    <name evidence="12" type="ORF">JR064_10310</name>
</gene>
<sequence length="244" mass="25938">MSAGPRTLRRWLLSLGGVLAVHAALVAALLCWPPRERPPPPAAPAQALMLELAPAPTAPAAPPTDVPPGPSQPEQRQAPRVRAPRPAPPQPPPQPLHADLEEAQPSTPAQDPPQASSAAQASAPPSVAAPQASRYAAAQSLSGAAQQRRATWQAQVLGHLQRYKRYPRPAQRRRQEGVVQVQFAVDRRGHASAIHIVQGSGHDALDSETLATVQRASPLPAPPPEIEGDPVQVVVPVDFFLRER</sequence>
<feature type="compositionally biased region" description="Low complexity" evidence="10">
    <location>
        <begin position="72"/>
        <end position="81"/>
    </location>
</feature>
<evidence type="ECO:0000256" key="9">
    <source>
        <dbReference type="ARBA" id="ARBA00023136"/>
    </source>
</evidence>